<protein>
    <recommendedName>
        <fullName evidence="2">Death domain-containing protein</fullName>
    </recommendedName>
</protein>
<dbReference type="InterPro" id="IPR000488">
    <property type="entry name" value="Death_dom"/>
</dbReference>
<dbReference type="InterPro" id="IPR016024">
    <property type="entry name" value="ARM-type_fold"/>
</dbReference>
<evidence type="ECO:0000313" key="3">
    <source>
        <dbReference type="EMBL" id="KYM80051.1"/>
    </source>
</evidence>
<dbReference type="InterPro" id="IPR011029">
    <property type="entry name" value="DEATH-like_dom_sf"/>
</dbReference>
<feature type="compositionally biased region" description="Basic and acidic residues" evidence="1">
    <location>
        <begin position="1255"/>
        <end position="1274"/>
    </location>
</feature>
<dbReference type="SUPFAM" id="SSF48371">
    <property type="entry name" value="ARM repeat"/>
    <property type="match status" value="1"/>
</dbReference>
<feature type="domain" description="Death" evidence="2">
    <location>
        <begin position="1357"/>
        <end position="1436"/>
    </location>
</feature>
<dbReference type="Pfam" id="PF00531">
    <property type="entry name" value="Death"/>
    <property type="match status" value="1"/>
</dbReference>
<dbReference type="GO" id="GO:0060147">
    <property type="term" value="P:regulation of post-transcriptional gene silencing"/>
    <property type="evidence" value="ECO:0007669"/>
    <property type="project" value="InterPro"/>
</dbReference>
<dbReference type="Pfam" id="PF12530">
    <property type="entry name" value="DUF3730"/>
    <property type="match status" value="1"/>
</dbReference>
<feature type="region of interest" description="Disordered" evidence="1">
    <location>
        <begin position="1187"/>
        <end position="1281"/>
    </location>
</feature>
<sequence>MDEIDYKLRSQNPTLISHAISKLIETIRKKLETEEKDISKISEFKLLSTKCNSDDSIVSISACQALFVLGETGLWDVKSALATFMACLSSSKNYQMITEAISRLLILDWKSHDRCNEYTLDVPTQHPFIAILIKEKLSWRSVLNQMKFIMHHHDKYVMGQSVALLRPVFVHILCNPTMDMCESCKRETWQLLMTSSNITDLRTEILLWLCTNRMDTCVDTNCRILELADMMLLKRDTEFCTALIPLIISLTIQLLEYGHEPTQNLCMILDLFECCHNYIGNITLVLMAEIILICPAAYLFNVLQVCAVIVNKMPCHVTILNTLAASLLKWLAYPSLLCADALVIAKELLIKTMSQKEMDNSNNGVISNKMLLIFSYSNRYIQFYMELIHSLYSLINNTLSWLENLSFAPIDLRYMCKLILCGIFLRSNEPLVVQKVCHILVQIAREINSFASHVLSLLLHKLTKTHDSSTLKYLLLTIPEFAMTKENLPIVIHTLDTLLNSGKPLKYFAIQLYIKALEKEPRCYRFISTALMDAMEKDRNWHSDVTCAQAIKCICESWPEHGEELVPLLSQILNRCVDPNGGAASALALDSISALCKFTVIGVYSTWQVLAPKMRKEKRTVVLESLCELFDNIPSYSFRASDDYNRFITDVVTILWSYTICDDIRVTKAAFKALKTYQVDRIPLTALPLDFQSDVMIKQASEKASSEGNKSEVLQYIPGTCWIQMLKNVNRSVLSAAGDLLISYIKDELNGFRSQIYTWPQGEPQNYKYLPERSVIRAVGEHLRRSDKLDPNNQTVLVECLRIFAHKHKKPLPNIKWDFLEKTMHISKEAQEYSLSIVSHHCQISLSAKLLTESFLSMYTSISEAGRLLLDEKHLVLYSNLQELCQAIQPNNLRKFIETSLHYAIDQILLNNEKSVYLFNHIMSSFVTALKNNSIQIGNRTLLTTMLEEISQKVDLTSKHFEKYFAAMMELLTKDVERMTSPYTWWVVTPEKLKTAIAVRVQAAFRGDTGTPFTWLNDLINTTEFNPEMQKYLLESIQKVQAELRSEKSCDLEIQKDWILDFMRHIDALIVETEHKKNNITFYCDILFVLIICLSGIECLLPQKELLVTSQDIRIRLFPQAISMLIDRQIWKSITRQNEQYVYYTLNCCVDNFFLPERSTFFGDKAYRAFKKMPILSQLSRRFHDMLTTDAKPDPPRTGSYMHNLSPTSDEELTKTQSKSMPATPEKEQEDVMSMQEQKSMPNGARPTIPTDFCTKPEDFGDTRSTGESKEYKRPRTKKPKYKYSQGTNVVNYNIVNSNGVKIGSRTSYICNVNQYPANNNATQSETASKPKHRPMPKNVEELSTCEEELGFDDMFILKTHVGHGWRDVARRLSYSDGQIDQFEENYRHKGIDEVIYQLLLDWKQANTRDAQLGTLVSILWSCQEYDCVERLVSARKNPS</sequence>
<organism evidence="3 4">
    <name type="scientific">Atta colombica</name>
    <dbReference type="NCBI Taxonomy" id="520822"/>
    <lineage>
        <taxon>Eukaryota</taxon>
        <taxon>Metazoa</taxon>
        <taxon>Ecdysozoa</taxon>
        <taxon>Arthropoda</taxon>
        <taxon>Hexapoda</taxon>
        <taxon>Insecta</taxon>
        <taxon>Pterygota</taxon>
        <taxon>Neoptera</taxon>
        <taxon>Endopterygota</taxon>
        <taxon>Hymenoptera</taxon>
        <taxon>Apocrita</taxon>
        <taxon>Aculeata</taxon>
        <taxon>Formicoidea</taxon>
        <taxon>Formicidae</taxon>
        <taxon>Myrmicinae</taxon>
        <taxon>Atta</taxon>
    </lineage>
</organism>
<dbReference type="InterPro" id="IPR022542">
    <property type="entry name" value="FOCAD/RST1_DUF3730"/>
</dbReference>
<keyword evidence="4" id="KW-1185">Reference proteome</keyword>
<dbReference type="InterPro" id="IPR045163">
    <property type="entry name" value="Focadhesin/RST1"/>
</dbReference>
<evidence type="ECO:0000259" key="2">
    <source>
        <dbReference type="PROSITE" id="PS50017"/>
    </source>
</evidence>
<dbReference type="PROSITE" id="PS50017">
    <property type="entry name" value="DEATH_DOMAIN"/>
    <property type="match status" value="1"/>
</dbReference>
<dbReference type="SMART" id="SM00005">
    <property type="entry name" value="DEATH"/>
    <property type="match status" value="1"/>
</dbReference>
<proteinExistence type="predicted"/>
<dbReference type="EMBL" id="KQ976579">
    <property type="protein sequence ID" value="KYM80051.1"/>
    <property type="molecule type" value="Genomic_DNA"/>
</dbReference>
<dbReference type="SUPFAM" id="SSF47986">
    <property type="entry name" value="DEATH domain"/>
    <property type="match status" value="1"/>
</dbReference>
<dbReference type="CDD" id="cd01670">
    <property type="entry name" value="Death"/>
    <property type="match status" value="1"/>
</dbReference>
<evidence type="ECO:0000313" key="4">
    <source>
        <dbReference type="Proteomes" id="UP000078540"/>
    </source>
</evidence>
<dbReference type="Proteomes" id="UP000078540">
    <property type="component" value="Unassembled WGS sequence"/>
</dbReference>
<dbReference type="GO" id="GO:0007165">
    <property type="term" value="P:signal transduction"/>
    <property type="evidence" value="ECO:0007669"/>
    <property type="project" value="InterPro"/>
</dbReference>
<name>A0A195B6B8_9HYME</name>
<gene>
    <name evidence="3" type="ORF">ALC53_09577</name>
</gene>
<dbReference type="STRING" id="520822.A0A195B6B8"/>
<dbReference type="PANTHER" id="PTHR16212">
    <property type="entry name" value="FOCADHESIN FAMILY MEMBER"/>
    <property type="match status" value="1"/>
</dbReference>
<evidence type="ECO:0000256" key="1">
    <source>
        <dbReference type="SAM" id="MobiDB-lite"/>
    </source>
</evidence>
<reference evidence="3 4" key="1">
    <citation type="submission" date="2015-09" db="EMBL/GenBank/DDBJ databases">
        <title>Atta colombica WGS genome.</title>
        <authorList>
            <person name="Nygaard S."/>
            <person name="Hu H."/>
            <person name="Boomsma J."/>
            <person name="Zhang G."/>
        </authorList>
    </citation>
    <scope>NUCLEOTIDE SEQUENCE [LARGE SCALE GENOMIC DNA]</scope>
    <source>
        <strain evidence="3">Treedump-2</strain>
        <tissue evidence="3">Whole body</tissue>
    </source>
</reference>
<accession>A0A195B6B8</accession>
<dbReference type="PANTHER" id="PTHR16212:SF4">
    <property type="entry name" value="FOCADHESIN"/>
    <property type="match status" value="1"/>
</dbReference>
<dbReference type="Gene3D" id="1.10.533.10">
    <property type="entry name" value="Death Domain, Fas"/>
    <property type="match status" value="1"/>
</dbReference>